<comment type="caution">
    <text evidence="1">The sequence shown here is derived from an EMBL/GenBank/DDBJ whole genome shotgun (WGS) entry which is preliminary data.</text>
</comment>
<protein>
    <submittedName>
        <fullName evidence="1">Site-specific recombinase, phage integrase family</fullName>
    </submittedName>
</protein>
<gene>
    <name evidence="1" type="ORF">B1A_04699</name>
</gene>
<name>T1CVF9_9ZZZZ</name>
<proteinExistence type="predicted"/>
<dbReference type="AlphaFoldDB" id="T1CVF9"/>
<reference evidence="1" key="1">
    <citation type="submission" date="2013-08" db="EMBL/GenBank/DDBJ databases">
        <authorList>
            <person name="Mendez C."/>
            <person name="Richter M."/>
            <person name="Ferrer M."/>
            <person name="Sanchez J."/>
        </authorList>
    </citation>
    <scope>NUCLEOTIDE SEQUENCE</scope>
</reference>
<organism evidence="1">
    <name type="scientific">mine drainage metagenome</name>
    <dbReference type="NCBI Taxonomy" id="410659"/>
    <lineage>
        <taxon>unclassified sequences</taxon>
        <taxon>metagenomes</taxon>
        <taxon>ecological metagenomes</taxon>
    </lineage>
</organism>
<feature type="non-terminal residue" evidence="1">
    <location>
        <position position="76"/>
    </location>
</feature>
<evidence type="ECO:0000313" key="1">
    <source>
        <dbReference type="EMBL" id="EQD73940.1"/>
    </source>
</evidence>
<sequence length="76" mass="9155">MNNKTFRKTWESWLVFYYPDKALQIALSQCHTTVTQYEHYVNIPFEEYDRKRNEEMGRGMGVTEFAITILVSFFFS</sequence>
<accession>T1CVF9</accession>
<dbReference type="EMBL" id="AUZX01003425">
    <property type="protein sequence ID" value="EQD73940.1"/>
    <property type="molecule type" value="Genomic_DNA"/>
</dbReference>
<reference evidence="1" key="2">
    <citation type="journal article" date="2014" name="ISME J.">
        <title>Microbial stratification in low pH oxic and suboxic macroscopic growths along an acid mine drainage.</title>
        <authorList>
            <person name="Mendez-Garcia C."/>
            <person name="Mesa V."/>
            <person name="Sprenger R.R."/>
            <person name="Richter M."/>
            <person name="Diez M.S."/>
            <person name="Solano J."/>
            <person name="Bargiela R."/>
            <person name="Golyshina O.V."/>
            <person name="Manteca A."/>
            <person name="Ramos J.L."/>
            <person name="Gallego J.R."/>
            <person name="Llorente I."/>
            <person name="Martins Dos Santos V.A."/>
            <person name="Jensen O.N."/>
            <person name="Pelaez A.I."/>
            <person name="Sanchez J."/>
            <person name="Ferrer M."/>
        </authorList>
    </citation>
    <scope>NUCLEOTIDE SEQUENCE</scope>
</reference>